<evidence type="ECO:0000313" key="8">
    <source>
        <dbReference type="Proteomes" id="UP000062973"/>
    </source>
</evidence>
<dbReference type="PANTHER" id="PTHR13789">
    <property type="entry name" value="MONOOXYGENASE"/>
    <property type="match status" value="1"/>
</dbReference>
<gene>
    <name evidence="7" type="ORF">AMETH_4245</name>
</gene>
<dbReference type="KEGG" id="amq:AMETH_4245"/>
<feature type="domain" description="FAD-binding" evidence="6">
    <location>
        <begin position="3"/>
        <end position="348"/>
    </location>
</feature>
<dbReference type="GO" id="GO:0004497">
    <property type="term" value="F:monooxygenase activity"/>
    <property type="evidence" value="ECO:0007669"/>
    <property type="project" value="UniProtKB-KW"/>
</dbReference>
<dbReference type="STRING" id="1068978.AMETH_4245"/>
<keyword evidence="5 7" id="KW-0503">Monooxygenase</keyword>
<dbReference type="RefSeq" id="WP_017983173.1">
    <property type="nucleotide sequence ID" value="NZ_AQUL01000001.1"/>
</dbReference>
<accession>A0A076N2X2</accession>
<dbReference type="PATRIC" id="fig|1068978.7.peg.4548"/>
<protein>
    <submittedName>
        <fullName evidence="7">Aromatic-ring hydroxylase (Monooxygenase)</fullName>
    </submittedName>
</protein>
<dbReference type="Proteomes" id="UP000062973">
    <property type="component" value="Chromosome"/>
</dbReference>
<keyword evidence="8" id="KW-1185">Reference proteome</keyword>
<dbReference type="OrthoDB" id="9782160at2"/>
<dbReference type="InterPro" id="IPR036188">
    <property type="entry name" value="FAD/NAD-bd_sf"/>
</dbReference>
<dbReference type="PANTHER" id="PTHR13789:SF318">
    <property type="entry name" value="GERANYLGERANYL DIPHOSPHATE REDUCTASE"/>
    <property type="match status" value="1"/>
</dbReference>
<dbReference type="AlphaFoldDB" id="A0A076N2X2"/>
<evidence type="ECO:0000256" key="1">
    <source>
        <dbReference type="ARBA" id="ARBA00001974"/>
    </source>
</evidence>
<evidence type="ECO:0000313" key="7">
    <source>
        <dbReference type="EMBL" id="AIJ24337.1"/>
    </source>
</evidence>
<reference evidence="7 8" key="1">
    <citation type="submission" date="2014-07" db="EMBL/GenBank/DDBJ databases">
        <title>Whole Genome Sequence of the Amycolatopsis methanolica 239.</title>
        <authorList>
            <person name="Tang B."/>
        </authorList>
    </citation>
    <scope>NUCLEOTIDE SEQUENCE [LARGE SCALE GENOMIC DNA]</scope>
    <source>
        <strain evidence="7 8">239</strain>
    </source>
</reference>
<dbReference type="SUPFAM" id="SSF51905">
    <property type="entry name" value="FAD/NAD(P)-binding domain"/>
    <property type="match status" value="1"/>
</dbReference>
<evidence type="ECO:0000256" key="5">
    <source>
        <dbReference type="ARBA" id="ARBA00023033"/>
    </source>
</evidence>
<dbReference type="Gene3D" id="3.50.50.60">
    <property type="entry name" value="FAD/NAD(P)-binding domain"/>
    <property type="match status" value="1"/>
</dbReference>
<dbReference type="eggNOG" id="COG0654">
    <property type="taxonomic scope" value="Bacteria"/>
</dbReference>
<keyword evidence="3" id="KW-0274">FAD</keyword>
<evidence type="ECO:0000256" key="3">
    <source>
        <dbReference type="ARBA" id="ARBA00022827"/>
    </source>
</evidence>
<dbReference type="InterPro" id="IPR050493">
    <property type="entry name" value="FAD-dep_Monooxygenase_BioMet"/>
</dbReference>
<proteinExistence type="predicted"/>
<dbReference type="GO" id="GO:0071949">
    <property type="term" value="F:FAD binding"/>
    <property type="evidence" value="ECO:0007669"/>
    <property type="project" value="InterPro"/>
</dbReference>
<dbReference type="Pfam" id="PF01494">
    <property type="entry name" value="FAD_binding_3"/>
    <property type="match status" value="1"/>
</dbReference>
<evidence type="ECO:0000259" key="6">
    <source>
        <dbReference type="Pfam" id="PF01494"/>
    </source>
</evidence>
<organism evidence="7 8">
    <name type="scientific">Amycolatopsis methanolica 239</name>
    <dbReference type="NCBI Taxonomy" id="1068978"/>
    <lineage>
        <taxon>Bacteria</taxon>
        <taxon>Bacillati</taxon>
        <taxon>Actinomycetota</taxon>
        <taxon>Actinomycetes</taxon>
        <taxon>Pseudonocardiales</taxon>
        <taxon>Pseudonocardiaceae</taxon>
        <taxon>Amycolatopsis</taxon>
        <taxon>Amycolatopsis methanolica group</taxon>
    </lineage>
</organism>
<dbReference type="EMBL" id="CP009110">
    <property type="protein sequence ID" value="AIJ24337.1"/>
    <property type="molecule type" value="Genomic_DNA"/>
</dbReference>
<dbReference type="PRINTS" id="PR00420">
    <property type="entry name" value="RNGMNOXGNASE"/>
</dbReference>
<keyword evidence="4" id="KW-0560">Oxidoreductase</keyword>
<name>A0A076N2X2_AMYME</name>
<evidence type="ECO:0000256" key="2">
    <source>
        <dbReference type="ARBA" id="ARBA00022630"/>
    </source>
</evidence>
<evidence type="ECO:0000256" key="4">
    <source>
        <dbReference type="ARBA" id="ARBA00023002"/>
    </source>
</evidence>
<sequence length="390" mass="42726">MTDTDVVVVGGGIGGLANALALAATGQRVRVLERAPAFAEVGAGLQLAPNATRILREWGLLDEVVARGVLPRRLVLKDALDGAELTSLDLGRGFVERYGAPYVVIHRSDLLTILHDACRDAGVELLADHQADEIEVRPGGVRVRAGEREFAAGAALAADGLWSSLRSRLSDDQPVCSGYVAYRGTRPVSEVTGLDDDVLTDVVVHFGPKCHLVQYPLRGGELLNTVAVFASPAYERGESEWGGPDELDAAFEDTCDAVRRGLAWLWRDRRWPMYDRLPVPRWVDGRLALTGDAAHPMLQYLAQGACQALEDAHSLAGEVAKQQAAAALDWPAALASYEQARTARTARVQSSARVWGELWHCDGLARLLRNQYLTERRLDDYRWTDWLYQP</sequence>
<comment type="cofactor">
    <cofactor evidence="1">
        <name>FAD</name>
        <dbReference type="ChEBI" id="CHEBI:57692"/>
    </cofactor>
</comment>
<dbReference type="HOGENOM" id="CLU_009665_19_3_11"/>
<dbReference type="SUPFAM" id="SSF54373">
    <property type="entry name" value="FAD-linked reductases, C-terminal domain"/>
    <property type="match status" value="1"/>
</dbReference>
<dbReference type="InterPro" id="IPR002938">
    <property type="entry name" value="FAD-bd"/>
</dbReference>
<keyword evidence="2" id="KW-0285">Flavoprotein</keyword>